<keyword evidence="5" id="KW-1185">Reference proteome</keyword>
<dbReference type="RefSeq" id="WP_138192436.1">
    <property type="nucleotide sequence ID" value="NZ_VCIW01000002.1"/>
</dbReference>
<dbReference type="SUPFAM" id="SSF53067">
    <property type="entry name" value="Actin-like ATPase domain"/>
    <property type="match status" value="1"/>
</dbReference>
<comment type="caution">
    <text evidence="4">The sequence shown here is derived from an EMBL/GenBank/DDBJ whole genome shotgun (WGS) entry which is preliminary data.</text>
</comment>
<keyword evidence="3" id="KW-0859">Xylose metabolism</keyword>
<comment type="similarity">
    <text evidence="2">Belongs to the ROK (NagC/XylR) family.</text>
</comment>
<evidence type="ECO:0000313" key="4">
    <source>
        <dbReference type="EMBL" id="TLS53285.1"/>
    </source>
</evidence>
<dbReference type="InterPro" id="IPR043129">
    <property type="entry name" value="ATPase_NBD"/>
</dbReference>
<proteinExistence type="inferred from homology"/>
<reference evidence="4 5" key="1">
    <citation type="submission" date="2019-05" db="EMBL/GenBank/DDBJ databases">
        <authorList>
            <person name="Narsing Rao M.P."/>
            <person name="Li W.J."/>
        </authorList>
    </citation>
    <scope>NUCLEOTIDE SEQUENCE [LARGE SCALE GENOMIC DNA]</scope>
    <source>
        <strain evidence="4 5">SYSU_K30003</strain>
    </source>
</reference>
<dbReference type="SUPFAM" id="SSF46785">
    <property type="entry name" value="Winged helix' DNA-binding domain"/>
    <property type="match status" value="1"/>
</dbReference>
<dbReference type="InterPro" id="IPR036388">
    <property type="entry name" value="WH-like_DNA-bd_sf"/>
</dbReference>
<evidence type="ECO:0000256" key="3">
    <source>
        <dbReference type="ARBA" id="ARBA00022629"/>
    </source>
</evidence>
<sequence length="402" mass="44239">MIAIKDRIGNAKAKTIYGLVRKYGTVSKQLLQEQSEMKGSTLTRLLEDMTADGWIEEVGFGESTGGRRPILYRLRAEQGYVFGLDISRIHSRLVLCDLSFRKLDSRVWKMTASSTPEVLIQHMTEAMEHMLDIHGIPKERLLGVGVGGVGPLDRQKGVITNPLYFPSTGWNDVPVCRMISSRMGVPCSLDNGANAALLGEYWTDAPEERGEHVLYIHGGIGLRSAMLSNGKLVYGAVDMEGAVGQMIIQTDGVPHREPDGNYGCLESYASIYALEQAAVSRLKQGRESALRALVDRPEQLKFEHLVEAIHGGDPLTQELFIQSATYFGIGLANMLNMLHPEKVILGGPMFNTQNMYFETATQVAIRNTYYYPAYQVTFSRGKLGEEALAVGAAVMSAGQLTD</sequence>
<evidence type="ECO:0000313" key="5">
    <source>
        <dbReference type="Proteomes" id="UP000309676"/>
    </source>
</evidence>
<dbReference type="GO" id="GO:0042732">
    <property type="term" value="P:D-xylose metabolic process"/>
    <property type="evidence" value="ECO:0007669"/>
    <property type="project" value="UniProtKB-KW"/>
</dbReference>
<comment type="function">
    <text evidence="1">Transcriptional repressor of xylose-utilizing enzymes.</text>
</comment>
<dbReference type="AlphaFoldDB" id="A0A5R9GMS1"/>
<dbReference type="InterPro" id="IPR000600">
    <property type="entry name" value="ROK"/>
</dbReference>
<name>A0A5R9GMS1_9BACL</name>
<keyword evidence="3" id="KW-0119">Carbohydrate metabolism</keyword>
<accession>A0A5R9GMS1</accession>
<dbReference type="PANTHER" id="PTHR18964">
    <property type="entry name" value="ROK (REPRESSOR, ORF, KINASE) FAMILY"/>
    <property type="match status" value="1"/>
</dbReference>
<gene>
    <name evidence="4" type="ORF">FE782_03140</name>
</gene>
<evidence type="ECO:0000256" key="2">
    <source>
        <dbReference type="ARBA" id="ARBA00006479"/>
    </source>
</evidence>
<dbReference type="EMBL" id="VCIW01000002">
    <property type="protein sequence ID" value="TLS53285.1"/>
    <property type="molecule type" value="Genomic_DNA"/>
</dbReference>
<dbReference type="Pfam" id="PF00480">
    <property type="entry name" value="ROK"/>
    <property type="match status" value="1"/>
</dbReference>
<protein>
    <submittedName>
        <fullName evidence="4">ROK family protein</fullName>
    </submittedName>
</protein>
<dbReference type="InterPro" id="IPR036390">
    <property type="entry name" value="WH_DNA-bd_sf"/>
</dbReference>
<evidence type="ECO:0000256" key="1">
    <source>
        <dbReference type="ARBA" id="ARBA00002486"/>
    </source>
</evidence>
<dbReference type="OrthoDB" id="9796533at2"/>
<organism evidence="4 5">
    <name type="scientific">Paenibacillus antri</name>
    <dbReference type="NCBI Taxonomy" id="2582848"/>
    <lineage>
        <taxon>Bacteria</taxon>
        <taxon>Bacillati</taxon>
        <taxon>Bacillota</taxon>
        <taxon>Bacilli</taxon>
        <taxon>Bacillales</taxon>
        <taxon>Paenibacillaceae</taxon>
        <taxon>Paenibacillus</taxon>
    </lineage>
</organism>
<dbReference type="PANTHER" id="PTHR18964:SF149">
    <property type="entry name" value="BIFUNCTIONAL UDP-N-ACETYLGLUCOSAMINE 2-EPIMERASE_N-ACETYLMANNOSAMINE KINASE"/>
    <property type="match status" value="1"/>
</dbReference>
<dbReference type="Gene3D" id="3.30.420.40">
    <property type="match status" value="2"/>
</dbReference>
<dbReference type="Gene3D" id="1.10.10.10">
    <property type="entry name" value="Winged helix-like DNA-binding domain superfamily/Winged helix DNA-binding domain"/>
    <property type="match status" value="1"/>
</dbReference>
<dbReference type="Proteomes" id="UP000309676">
    <property type="component" value="Unassembled WGS sequence"/>
</dbReference>